<evidence type="ECO:0000313" key="1">
    <source>
        <dbReference type="EMBL" id="ABM37757.1"/>
    </source>
</evidence>
<name>A1VQ29_POLNA</name>
<dbReference type="KEGG" id="pna:Pnap_2450"/>
<keyword evidence="2" id="KW-1185">Reference proteome</keyword>
<dbReference type="eggNOG" id="COG0248">
    <property type="taxonomic scope" value="Bacteria"/>
</dbReference>
<reference evidence="2" key="1">
    <citation type="journal article" date="2009" name="Environ. Microbiol.">
        <title>The genome of Polaromonas naphthalenivorans strain CJ2, isolated from coal tar-contaminated sediment, reveals physiological and metabolic versatility and evolution through extensive horizontal gene transfer.</title>
        <authorList>
            <person name="Yagi J.M."/>
            <person name="Sims D."/>
            <person name="Brettin T."/>
            <person name="Bruce D."/>
            <person name="Madsen E.L."/>
        </authorList>
    </citation>
    <scope>NUCLEOTIDE SEQUENCE [LARGE SCALE GENOMIC DNA]</scope>
    <source>
        <strain evidence="2">CJ2</strain>
    </source>
</reference>
<dbReference type="AlphaFoldDB" id="A1VQ29"/>
<dbReference type="EMBL" id="CP000529">
    <property type="protein sequence ID" value="ABM37757.1"/>
    <property type="molecule type" value="Genomic_DNA"/>
</dbReference>
<accession>A1VQ29</accession>
<protein>
    <submittedName>
        <fullName evidence="1">Uncharacterized protein</fullName>
    </submittedName>
</protein>
<dbReference type="Proteomes" id="UP000000644">
    <property type="component" value="Chromosome"/>
</dbReference>
<proteinExistence type="predicted"/>
<evidence type="ECO:0000313" key="2">
    <source>
        <dbReference type="Proteomes" id="UP000000644"/>
    </source>
</evidence>
<dbReference type="HOGENOM" id="CLU_1833361_0_0_4"/>
<dbReference type="Gene3D" id="3.30.420.150">
    <property type="entry name" value="Exopolyphosphatase. Domain 2"/>
    <property type="match status" value="1"/>
</dbReference>
<gene>
    <name evidence="1" type="ordered locus">Pnap_2450</name>
</gene>
<sequence>MGSHRTSSEFFKHNPPSPLEIEMAIMVVEDKVTRARAVAGRRASLYSTDEMIHDIARLSGWPDELAVTLSLEQVEKLFDQLAARSEARPSSQVALPDDPKLAATLLILREFMHHLKFDDIKLRPKPPPEMDPASDSHRFI</sequence>
<organism evidence="1 2">
    <name type="scientific">Polaromonas naphthalenivorans (strain CJ2)</name>
    <dbReference type="NCBI Taxonomy" id="365044"/>
    <lineage>
        <taxon>Bacteria</taxon>
        <taxon>Pseudomonadati</taxon>
        <taxon>Pseudomonadota</taxon>
        <taxon>Betaproteobacteria</taxon>
        <taxon>Burkholderiales</taxon>
        <taxon>Comamonadaceae</taxon>
        <taxon>Polaromonas</taxon>
    </lineage>
</organism>